<keyword evidence="10" id="KW-1185">Reference proteome</keyword>
<keyword evidence="5 7" id="KW-0106">Calcium</keyword>
<evidence type="ECO:0000313" key="9">
    <source>
        <dbReference type="EMBL" id="TFW32857.1"/>
    </source>
</evidence>
<gene>
    <name evidence="9" type="ORF">E4O92_07990</name>
</gene>
<keyword evidence="2 7" id="KW-0479">Metal-binding</keyword>
<organism evidence="9 10">
    <name type="scientific">Massilia horti</name>
    <dbReference type="NCBI Taxonomy" id="2562153"/>
    <lineage>
        <taxon>Bacteria</taxon>
        <taxon>Pseudomonadati</taxon>
        <taxon>Pseudomonadota</taxon>
        <taxon>Betaproteobacteria</taxon>
        <taxon>Burkholderiales</taxon>
        <taxon>Oxalobacteraceae</taxon>
        <taxon>Telluria group</taxon>
        <taxon>Massilia</taxon>
    </lineage>
</organism>
<evidence type="ECO:0000256" key="3">
    <source>
        <dbReference type="ARBA" id="ARBA00022801"/>
    </source>
</evidence>
<evidence type="ECO:0000256" key="7">
    <source>
        <dbReference type="PROSITE-ProRule" id="PRU01032"/>
    </source>
</evidence>
<feature type="domain" description="Peptidase S53" evidence="8">
    <location>
        <begin position="172"/>
        <end position="524"/>
    </location>
</feature>
<dbReference type="SUPFAM" id="SSF52743">
    <property type="entry name" value="Subtilisin-like"/>
    <property type="match status" value="1"/>
</dbReference>
<feature type="binding site" evidence="7">
    <location>
        <position position="489"/>
    </location>
    <ligand>
        <name>Ca(2+)</name>
        <dbReference type="ChEBI" id="CHEBI:29108"/>
    </ligand>
</feature>
<dbReference type="AlphaFoldDB" id="A0A4Y9T1I9"/>
<evidence type="ECO:0000256" key="4">
    <source>
        <dbReference type="ARBA" id="ARBA00022825"/>
    </source>
</evidence>
<dbReference type="GO" id="GO:0046872">
    <property type="term" value="F:metal ion binding"/>
    <property type="evidence" value="ECO:0007669"/>
    <property type="project" value="UniProtKB-UniRule"/>
</dbReference>
<feature type="binding site" evidence="7">
    <location>
        <position position="503"/>
    </location>
    <ligand>
        <name>Ca(2+)</name>
        <dbReference type="ChEBI" id="CHEBI:29108"/>
    </ligand>
</feature>
<comment type="cofactor">
    <cofactor evidence="7">
        <name>Ca(2+)</name>
        <dbReference type="ChEBI" id="CHEBI:29108"/>
    </cofactor>
    <text evidence="7">Binds 1 Ca(2+) ion per subunit.</text>
</comment>
<evidence type="ECO:0000256" key="1">
    <source>
        <dbReference type="ARBA" id="ARBA00022670"/>
    </source>
</evidence>
<feature type="active site" description="Charge relay system" evidence="7">
    <location>
        <position position="244"/>
    </location>
</feature>
<dbReference type="GO" id="GO:0006508">
    <property type="term" value="P:proteolysis"/>
    <property type="evidence" value="ECO:0007669"/>
    <property type="project" value="UniProtKB-KW"/>
</dbReference>
<dbReference type="PANTHER" id="PTHR14218:SF15">
    <property type="entry name" value="TRIPEPTIDYL-PEPTIDASE 1"/>
    <property type="match status" value="1"/>
</dbReference>
<dbReference type="Gene3D" id="3.40.50.200">
    <property type="entry name" value="Peptidase S8/S53 domain"/>
    <property type="match status" value="1"/>
</dbReference>
<evidence type="ECO:0000256" key="2">
    <source>
        <dbReference type="ARBA" id="ARBA00022723"/>
    </source>
</evidence>
<evidence type="ECO:0000256" key="6">
    <source>
        <dbReference type="ARBA" id="ARBA00023145"/>
    </source>
</evidence>
<proteinExistence type="predicted"/>
<dbReference type="RefSeq" id="WP_135189238.1">
    <property type="nucleotide sequence ID" value="NZ_SPUM01000047.1"/>
</dbReference>
<dbReference type="EMBL" id="SPUM01000047">
    <property type="protein sequence ID" value="TFW32857.1"/>
    <property type="molecule type" value="Genomic_DNA"/>
</dbReference>
<dbReference type="Pfam" id="PF00082">
    <property type="entry name" value="Peptidase_S8"/>
    <property type="match status" value="1"/>
</dbReference>
<keyword evidence="1 7" id="KW-0645">Protease</keyword>
<dbReference type="PANTHER" id="PTHR14218">
    <property type="entry name" value="PROTEASE S8 TRIPEPTIDYL PEPTIDASE I CLN2"/>
    <property type="match status" value="1"/>
</dbReference>
<evidence type="ECO:0000313" key="10">
    <source>
        <dbReference type="Proteomes" id="UP000297258"/>
    </source>
</evidence>
<evidence type="ECO:0000256" key="5">
    <source>
        <dbReference type="ARBA" id="ARBA00022837"/>
    </source>
</evidence>
<dbReference type="InterPro" id="IPR000209">
    <property type="entry name" value="Peptidase_S8/S53_dom"/>
</dbReference>
<dbReference type="Pfam" id="PF09286">
    <property type="entry name" value="Pro-kuma_activ"/>
    <property type="match status" value="1"/>
</dbReference>
<feature type="binding site" evidence="7">
    <location>
        <position position="490"/>
    </location>
    <ligand>
        <name>Ca(2+)</name>
        <dbReference type="ChEBI" id="CHEBI:29108"/>
    </ligand>
</feature>
<reference evidence="9 10" key="1">
    <citation type="submission" date="2019-03" db="EMBL/GenBank/DDBJ databases">
        <title>Draft genome of Massilia hortus sp. nov., a novel bacterial species of the Oxalobacteraceae family.</title>
        <authorList>
            <person name="Peta V."/>
            <person name="Raths R."/>
            <person name="Bucking H."/>
        </authorList>
    </citation>
    <scope>NUCLEOTIDE SEQUENCE [LARGE SCALE GENOMIC DNA]</scope>
    <source>
        <strain evidence="9 10">ONC3</strain>
    </source>
</reference>
<dbReference type="GO" id="GO:0004252">
    <property type="term" value="F:serine-type endopeptidase activity"/>
    <property type="evidence" value="ECO:0007669"/>
    <property type="project" value="UniProtKB-UniRule"/>
</dbReference>
<dbReference type="GO" id="GO:0008240">
    <property type="term" value="F:tripeptidyl-peptidase activity"/>
    <property type="evidence" value="ECO:0007669"/>
    <property type="project" value="TreeGrafter"/>
</dbReference>
<comment type="caution">
    <text evidence="9">The sequence shown here is derived from an EMBL/GenBank/DDBJ whole genome shotgun (WGS) entry which is preliminary data.</text>
</comment>
<protein>
    <submittedName>
        <fullName evidence="9">Peptidase S53</fullName>
    </submittedName>
</protein>
<dbReference type="CDD" id="cd04056">
    <property type="entry name" value="Peptidases_S53"/>
    <property type="match status" value="1"/>
</dbReference>
<dbReference type="InterPro" id="IPR050819">
    <property type="entry name" value="Tripeptidyl-peptidase_I"/>
</dbReference>
<dbReference type="SMART" id="SM00944">
    <property type="entry name" value="Pro-kuma_activ"/>
    <property type="match status" value="1"/>
</dbReference>
<dbReference type="Proteomes" id="UP000297258">
    <property type="component" value="Unassembled WGS sequence"/>
</dbReference>
<dbReference type="InterPro" id="IPR015366">
    <property type="entry name" value="S53_propep"/>
</dbReference>
<dbReference type="OrthoDB" id="9002785at2"/>
<feature type="active site" description="Charge relay system" evidence="7">
    <location>
        <position position="248"/>
    </location>
</feature>
<name>A0A4Y9T1I9_9BURK</name>
<keyword evidence="6" id="KW-0865">Zymogen</keyword>
<sequence>MVKLPGSVPASFADERSLGPVPADERFQITVVVRRRAELAPLTEENNLAQRQYLTREQFAAAHGASDQDLDAVAAFAQKHGLVVVERSAARRSMVLSGTAEQITAAFNTSIERIEHSAGISRRRTSPVHVPAELSDIVEGVFGIEDTPIAKPHFQFSTPSMEMAAEQATSSAFSPVDVAKLYNFPTGLDGSGQCIGIIELGGGYRTLDLKTYFKSLNLPVPNVTAVSVDGGKNSPSLPWSADGEVMLDIEVAGAVAPKAAIAVYFAPNSEQGFLDAITTAVHDTVNKPSVISISWGAPESEWTPQAMAAVDQAFQAAAALGVTVCCAAGDAGSGDQNPDNSKPDGRAHADFPGSSPYVLCCGGTRLSANGGAIASEVVWDDDPLRSATGGGVSDVFGLPAYQRSAKVPPSVNPGGRIGRGVPDVAGNASPATGYRVRVDFLNFVVGGTSAVAPLYAGLVVLMNQKLAKHVGWLNPLLYGPVAGTGSFQDITSGNNGAYSANGGWDACTGWGSPNGAKLLAALAR</sequence>
<dbReference type="PROSITE" id="PS51695">
    <property type="entry name" value="SEDOLISIN"/>
    <property type="match status" value="1"/>
</dbReference>
<dbReference type="CDD" id="cd11377">
    <property type="entry name" value="Pro-peptidase_S53"/>
    <property type="match status" value="1"/>
</dbReference>
<feature type="binding site" evidence="7">
    <location>
        <position position="505"/>
    </location>
    <ligand>
        <name>Ca(2+)</name>
        <dbReference type="ChEBI" id="CHEBI:29108"/>
    </ligand>
</feature>
<dbReference type="SUPFAM" id="SSF54897">
    <property type="entry name" value="Protease propeptides/inhibitors"/>
    <property type="match status" value="1"/>
</dbReference>
<accession>A0A4Y9T1I9</accession>
<dbReference type="InterPro" id="IPR036852">
    <property type="entry name" value="Peptidase_S8/S53_dom_sf"/>
</dbReference>
<dbReference type="InterPro" id="IPR030400">
    <property type="entry name" value="Sedolisin_dom"/>
</dbReference>
<keyword evidence="3 7" id="KW-0378">Hydrolase</keyword>
<keyword evidence="4 7" id="KW-0720">Serine protease</keyword>
<evidence type="ECO:0000259" key="8">
    <source>
        <dbReference type="PROSITE" id="PS51695"/>
    </source>
</evidence>
<feature type="active site" description="Charge relay system" evidence="7">
    <location>
        <position position="449"/>
    </location>
</feature>